<keyword evidence="2" id="KW-1185">Reference proteome</keyword>
<dbReference type="EMBL" id="CM045767">
    <property type="protein sequence ID" value="KAI7998821.1"/>
    <property type="molecule type" value="Genomic_DNA"/>
</dbReference>
<organism evidence="1 2">
    <name type="scientific">Camellia lanceoleosa</name>
    <dbReference type="NCBI Taxonomy" id="1840588"/>
    <lineage>
        <taxon>Eukaryota</taxon>
        <taxon>Viridiplantae</taxon>
        <taxon>Streptophyta</taxon>
        <taxon>Embryophyta</taxon>
        <taxon>Tracheophyta</taxon>
        <taxon>Spermatophyta</taxon>
        <taxon>Magnoliopsida</taxon>
        <taxon>eudicotyledons</taxon>
        <taxon>Gunneridae</taxon>
        <taxon>Pentapetalae</taxon>
        <taxon>asterids</taxon>
        <taxon>Ericales</taxon>
        <taxon>Theaceae</taxon>
        <taxon>Camellia</taxon>
    </lineage>
</organism>
<sequence>MTSIIGDDEMGSNGLKQLCLVVASCPSAEEELVSHFLAQRLFPNFWGLHNELGTQQRVRTVDQLGLTPEEVISKIMANPEVAMAFQNPRVQAAIMDCLQNPLSIAKYRNDKELVAVSNTITFANPNSPVYPRLAQGKMWNEMTVTWTSRYGINEAEPFVEWGPQGGEQRQSLAGTLTFDRNSMCDAPARTVGWRDPEH</sequence>
<evidence type="ECO:0000313" key="1">
    <source>
        <dbReference type="EMBL" id="KAI7998821.1"/>
    </source>
</evidence>
<dbReference type="Proteomes" id="UP001060215">
    <property type="component" value="Chromosome 10"/>
</dbReference>
<proteinExistence type="predicted"/>
<name>A0ACC0GFI1_9ERIC</name>
<comment type="caution">
    <text evidence="1">The sequence shown here is derived from an EMBL/GenBank/DDBJ whole genome shotgun (WGS) entry which is preliminary data.</text>
</comment>
<evidence type="ECO:0000313" key="2">
    <source>
        <dbReference type="Proteomes" id="UP001060215"/>
    </source>
</evidence>
<reference evidence="1 2" key="1">
    <citation type="journal article" date="2022" name="Plant J.">
        <title>Chromosome-level genome of Camellia lanceoleosa provides a valuable resource for understanding genome evolution and self-incompatibility.</title>
        <authorList>
            <person name="Gong W."/>
            <person name="Xiao S."/>
            <person name="Wang L."/>
            <person name="Liao Z."/>
            <person name="Chang Y."/>
            <person name="Mo W."/>
            <person name="Hu G."/>
            <person name="Li W."/>
            <person name="Zhao G."/>
            <person name="Zhu H."/>
            <person name="Hu X."/>
            <person name="Ji K."/>
            <person name="Xiang X."/>
            <person name="Song Q."/>
            <person name="Yuan D."/>
            <person name="Jin S."/>
            <person name="Zhang L."/>
        </authorList>
    </citation>
    <scope>NUCLEOTIDE SEQUENCE [LARGE SCALE GENOMIC DNA]</scope>
    <source>
        <strain evidence="1">SQ_2022a</strain>
    </source>
</reference>
<protein>
    <submittedName>
        <fullName evidence="1">Inactive purple acid phosphatase 1</fullName>
    </submittedName>
</protein>
<accession>A0ACC0GFI1</accession>
<gene>
    <name evidence="1" type="ORF">LOK49_LG10G02694</name>
</gene>